<comment type="subcellular location">
    <subcellularLocation>
        <location evidence="2">Membrane</location>
    </subcellularLocation>
</comment>
<dbReference type="PRINTS" id="PR01166">
    <property type="entry name" value="CYCOXIDASEII"/>
</dbReference>
<evidence type="ECO:0000256" key="1">
    <source>
        <dbReference type="ARBA" id="ARBA00001935"/>
    </source>
</evidence>
<comment type="cofactor">
    <cofactor evidence="1">
        <name>Cu cation</name>
        <dbReference type="ChEBI" id="CHEBI:23378"/>
    </cofactor>
</comment>
<dbReference type="GO" id="GO:0004129">
    <property type="term" value="F:cytochrome-c oxidase activity"/>
    <property type="evidence" value="ECO:0007669"/>
    <property type="project" value="UniProtKB-EC"/>
</dbReference>
<dbReference type="GO" id="GO:0005507">
    <property type="term" value="F:copper ion binding"/>
    <property type="evidence" value="ECO:0007669"/>
    <property type="project" value="InterPro"/>
</dbReference>
<feature type="domain" description="Cytochrome oxidase subunit II copper A binding" evidence="11">
    <location>
        <begin position="76"/>
        <end position="192"/>
    </location>
</feature>
<keyword evidence="10" id="KW-0812">Transmembrane</keyword>
<protein>
    <recommendedName>
        <fullName evidence="4">cytochrome-c oxidase</fullName>
        <ecNumber evidence="4">7.1.1.9</ecNumber>
    </recommendedName>
    <alternativeName>
        <fullName evidence="8">Cytochrome c oxidase polypeptide II</fullName>
    </alternativeName>
</protein>
<feature type="transmembrane region" description="Helical" evidence="10">
    <location>
        <begin position="188"/>
        <end position="208"/>
    </location>
</feature>
<evidence type="ECO:0000256" key="2">
    <source>
        <dbReference type="ARBA" id="ARBA00004370"/>
    </source>
</evidence>
<feature type="transmembrane region" description="Helical" evidence="10">
    <location>
        <begin position="47"/>
        <end position="66"/>
    </location>
</feature>
<evidence type="ECO:0000313" key="13">
    <source>
        <dbReference type="Proteomes" id="UP000784294"/>
    </source>
</evidence>
<dbReference type="AlphaFoldDB" id="A0A3S5B5Y9"/>
<keyword evidence="7 10" id="KW-0472">Membrane</keyword>
<evidence type="ECO:0000256" key="4">
    <source>
        <dbReference type="ARBA" id="ARBA00012949"/>
    </source>
</evidence>
<dbReference type="Proteomes" id="UP000784294">
    <property type="component" value="Unassembled WGS sequence"/>
</dbReference>
<gene>
    <name evidence="12" type="ORF">PXEA_LOCUS34707</name>
</gene>
<proteinExistence type="inferred from homology"/>
<dbReference type="PANTHER" id="PTHR22888:SF9">
    <property type="entry name" value="CYTOCHROME C OXIDASE SUBUNIT 2"/>
    <property type="match status" value="1"/>
</dbReference>
<dbReference type="EMBL" id="CAAALY010268611">
    <property type="protein sequence ID" value="VEL41267.1"/>
    <property type="molecule type" value="Genomic_DNA"/>
</dbReference>
<dbReference type="PROSITE" id="PS50857">
    <property type="entry name" value="COX2_CUA"/>
    <property type="match status" value="1"/>
</dbReference>
<reference evidence="12" key="1">
    <citation type="submission" date="2018-11" db="EMBL/GenBank/DDBJ databases">
        <authorList>
            <consortium name="Pathogen Informatics"/>
        </authorList>
    </citation>
    <scope>NUCLEOTIDE SEQUENCE</scope>
</reference>
<dbReference type="EC" id="7.1.1.9" evidence="4"/>
<keyword evidence="5" id="KW-0460">Magnesium</keyword>
<dbReference type="GO" id="GO:0042773">
    <property type="term" value="P:ATP synthesis coupled electron transport"/>
    <property type="evidence" value="ECO:0007669"/>
    <property type="project" value="TreeGrafter"/>
</dbReference>
<dbReference type="OrthoDB" id="539285at2759"/>
<feature type="transmembrane region" description="Helical" evidence="10">
    <location>
        <begin position="318"/>
        <end position="338"/>
    </location>
</feature>
<comment type="similarity">
    <text evidence="3">Belongs to the cytochrome c oxidase subunit 2 family.</text>
</comment>
<evidence type="ECO:0000313" key="12">
    <source>
        <dbReference type="EMBL" id="VEL41267.1"/>
    </source>
</evidence>
<dbReference type="InterPro" id="IPR002429">
    <property type="entry name" value="CcO_II-like_C"/>
</dbReference>
<keyword evidence="10" id="KW-1133">Transmembrane helix</keyword>
<dbReference type="Gene3D" id="2.60.40.420">
    <property type="entry name" value="Cupredoxins - blue copper proteins"/>
    <property type="match status" value="1"/>
</dbReference>
<evidence type="ECO:0000256" key="6">
    <source>
        <dbReference type="ARBA" id="ARBA00023008"/>
    </source>
</evidence>
<evidence type="ECO:0000256" key="5">
    <source>
        <dbReference type="ARBA" id="ARBA00022842"/>
    </source>
</evidence>
<keyword evidence="6" id="KW-0186">Copper</keyword>
<comment type="catalytic activity">
    <reaction evidence="9">
        <text>4 Fe(II)-[cytochrome c] + O2 + 8 H(+)(in) = 4 Fe(III)-[cytochrome c] + 2 H2O + 4 H(+)(out)</text>
        <dbReference type="Rhea" id="RHEA:11436"/>
        <dbReference type="Rhea" id="RHEA-COMP:10350"/>
        <dbReference type="Rhea" id="RHEA-COMP:14399"/>
        <dbReference type="ChEBI" id="CHEBI:15377"/>
        <dbReference type="ChEBI" id="CHEBI:15378"/>
        <dbReference type="ChEBI" id="CHEBI:15379"/>
        <dbReference type="ChEBI" id="CHEBI:29033"/>
        <dbReference type="ChEBI" id="CHEBI:29034"/>
        <dbReference type="EC" id="7.1.1.9"/>
    </reaction>
    <physiologicalReaction direction="left-to-right" evidence="9">
        <dbReference type="Rhea" id="RHEA:11437"/>
    </physiologicalReaction>
</comment>
<dbReference type="Pfam" id="PF00116">
    <property type="entry name" value="COX2"/>
    <property type="match status" value="1"/>
</dbReference>
<feature type="transmembrane region" description="Helical" evidence="10">
    <location>
        <begin position="224"/>
        <end position="243"/>
    </location>
</feature>
<comment type="caution">
    <text evidence="12">The sequence shown here is derived from an EMBL/GenBank/DDBJ whole genome shotgun (WGS) entry which is preliminary data.</text>
</comment>
<organism evidence="12 13">
    <name type="scientific">Protopolystoma xenopodis</name>
    <dbReference type="NCBI Taxonomy" id="117903"/>
    <lineage>
        <taxon>Eukaryota</taxon>
        <taxon>Metazoa</taxon>
        <taxon>Spiralia</taxon>
        <taxon>Lophotrochozoa</taxon>
        <taxon>Platyhelminthes</taxon>
        <taxon>Monogenea</taxon>
        <taxon>Polyopisthocotylea</taxon>
        <taxon>Polystomatidea</taxon>
        <taxon>Polystomatidae</taxon>
        <taxon>Protopolystoma</taxon>
    </lineage>
</organism>
<evidence type="ECO:0000259" key="11">
    <source>
        <dbReference type="PROSITE" id="PS50857"/>
    </source>
</evidence>
<feature type="transmembrane region" description="Helical" evidence="10">
    <location>
        <begin position="6"/>
        <end position="26"/>
    </location>
</feature>
<name>A0A3S5B5Y9_9PLAT</name>
<dbReference type="InterPro" id="IPR045187">
    <property type="entry name" value="CcO_II"/>
</dbReference>
<keyword evidence="13" id="KW-1185">Reference proteome</keyword>
<dbReference type="PANTHER" id="PTHR22888">
    <property type="entry name" value="CYTOCHROME C OXIDASE, SUBUNIT II"/>
    <property type="match status" value="1"/>
</dbReference>
<evidence type="ECO:0000256" key="9">
    <source>
        <dbReference type="ARBA" id="ARBA00049512"/>
    </source>
</evidence>
<dbReference type="InterPro" id="IPR008972">
    <property type="entry name" value="Cupredoxin"/>
</dbReference>
<dbReference type="GO" id="GO:0016020">
    <property type="term" value="C:membrane"/>
    <property type="evidence" value="ECO:0007669"/>
    <property type="project" value="UniProtKB-SubCell"/>
</dbReference>
<sequence length="339" mass="38231">MTVYVVALGVFIFVWVVVYIFLNIVARRTGLNKAFRRGRFELLEYGFLFLASVFVILLVCLNMIVLRDMVNGIGGNNISSINITGHQEHLGVGFDSYINGLVKTVDHELSLFVKNSYVLNITSADVLHSFSMPSADLKVDAVPGRIKSVCLNCDSVGLFVGYCTEFFGSGHSYMPIVLSVVWISGVNFWVFLKVVLVFCVSIIIVAYVESPIWCCFDETMTGSWYKTFVLGEFLLLMIPIVYINDDLGEDAISDPYEAFEEKFFHSLIVDKVGVLVKSWVIEYNKCPACVVYSYDMEQNISTKVEPHTFKVCVESSCVLFIFIVKIYYYVCVNVLVVLI</sequence>
<dbReference type="SUPFAM" id="SSF49503">
    <property type="entry name" value="Cupredoxins"/>
    <property type="match status" value="1"/>
</dbReference>
<evidence type="ECO:0000256" key="10">
    <source>
        <dbReference type="SAM" id="Phobius"/>
    </source>
</evidence>
<evidence type="ECO:0000256" key="3">
    <source>
        <dbReference type="ARBA" id="ARBA00007866"/>
    </source>
</evidence>
<evidence type="ECO:0000256" key="8">
    <source>
        <dbReference type="ARBA" id="ARBA00031389"/>
    </source>
</evidence>
<accession>A0A3S5B5Y9</accession>
<evidence type="ECO:0000256" key="7">
    <source>
        <dbReference type="ARBA" id="ARBA00023136"/>
    </source>
</evidence>